<dbReference type="GO" id="GO:0046373">
    <property type="term" value="P:L-arabinose metabolic process"/>
    <property type="evidence" value="ECO:0007669"/>
    <property type="project" value="InterPro"/>
</dbReference>
<evidence type="ECO:0000259" key="3">
    <source>
        <dbReference type="Pfam" id="PF05270"/>
    </source>
</evidence>
<feature type="chain" id="PRO_5013276540" description="Alpha-L-arabinofuranosidase B arabinose-binding domain-containing protein" evidence="2">
    <location>
        <begin position="20"/>
        <end position="237"/>
    </location>
</feature>
<sequence length="237" mass="26154">MKLLFLIGTAAALLVLVTSDNRKPPPLRANNLLGKRVRFETDRRGFFLRHKGRDVVIEEKDEKDKDFRKATIFKVVPGLSGEGISLEADSRSKYFIVQDGTDVFLKRHVDEKGFKRSATWMPRNGLANPHGVSFASVTEPGHFMRHVLRQVKVGEFVDSERFKNDSTFRPVPAIKPPGPPGPPGPPPGPPGPPRPTMTSRPGPPPTSVRRSRTAGPAPTSSARPSPTSGPQFFEYEE</sequence>
<evidence type="ECO:0000256" key="2">
    <source>
        <dbReference type="SAM" id="SignalP"/>
    </source>
</evidence>
<dbReference type="InterPro" id="IPR036195">
    <property type="entry name" value="AbfB_ABD_sf"/>
</dbReference>
<dbReference type="InParanoid" id="A0A1X7VPY0"/>
<protein>
    <recommendedName>
        <fullName evidence="3">Alpha-L-arabinofuranosidase B arabinose-binding domain-containing protein</fullName>
    </recommendedName>
</protein>
<dbReference type="CDD" id="cd23265">
    <property type="entry name" value="beta-trefoil_ABD_ABFB-like"/>
    <property type="match status" value="1"/>
</dbReference>
<dbReference type="GO" id="GO:0046556">
    <property type="term" value="F:alpha-L-arabinofuranosidase activity"/>
    <property type="evidence" value="ECO:0007669"/>
    <property type="project" value="InterPro"/>
</dbReference>
<dbReference type="OrthoDB" id="8921018at2759"/>
<evidence type="ECO:0000256" key="1">
    <source>
        <dbReference type="SAM" id="MobiDB-lite"/>
    </source>
</evidence>
<dbReference type="EnsemblMetazoa" id="Aqu2.1.41900_001">
    <property type="protein sequence ID" value="Aqu2.1.41900_001"/>
    <property type="gene ID" value="Aqu2.1.41900"/>
</dbReference>
<organism evidence="4">
    <name type="scientific">Amphimedon queenslandica</name>
    <name type="common">Sponge</name>
    <dbReference type="NCBI Taxonomy" id="400682"/>
    <lineage>
        <taxon>Eukaryota</taxon>
        <taxon>Metazoa</taxon>
        <taxon>Porifera</taxon>
        <taxon>Demospongiae</taxon>
        <taxon>Heteroscleromorpha</taxon>
        <taxon>Haplosclerida</taxon>
        <taxon>Niphatidae</taxon>
        <taxon>Amphimedon</taxon>
    </lineage>
</organism>
<feature type="region of interest" description="Disordered" evidence="1">
    <location>
        <begin position="164"/>
        <end position="237"/>
    </location>
</feature>
<evidence type="ECO:0000313" key="4">
    <source>
        <dbReference type="EnsemblMetazoa" id="Aqu2.1.41900_001"/>
    </source>
</evidence>
<keyword evidence="2" id="KW-0732">Signal</keyword>
<dbReference type="Gene3D" id="2.80.10.50">
    <property type="match status" value="1"/>
</dbReference>
<reference evidence="4" key="1">
    <citation type="submission" date="2017-05" db="UniProtKB">
        <authorList>
            <consortium name="EnsemblMetazoa"/>
        </authorList>
    </citation>
    <scope>IDENTIFICATION</scope>
</reference>
<name>A0A1X7VPY0_AMPQE</name>
<dbReference type="STRING" id="400682.A0A1X7VPY0"/>
<dbReference type="AlphaFoldDB" id="A0A1X7VPY0"/>
<feature type="compositionally biased region" description="Low complexity" evidence="1">
    <location>
        <begin position="213"/>
        <end position="230"/>
    </location>
</feature>
<dbReference type="InterPro" id="IPR007934">
    <property type="entry name" value="AbfB_ABD"/>
</dbReference>
<feature type="domain" description="Alpha-L-arabinofuranosidase B arabinose-binding" evidence="3">
    <location>
        <begin position="45"/>
        <end position="169"/>
    </location>
</feature>
<dbReference type="SUPFAM" id="SSF110221">
    <property type="entry name" value="AbfB domain"/>
    <property type="match status" value="1"/>
</dbReference>
<feature type="compositionally biased region" description="Pro residues" evidence="1">
    <location>
        <begin position="173"/>
        <end position="206"/>
    </location>
</feature>
<accession>A0A1X7VPY0</accession>
<feature type="signal peptide" evidence="2">
    <location>
        <begin position="1"/>
        <end position="19"/>
    </location>
</feature>
<dbReference type="Pfam" id="PF05270">
    <property type="entry name" value="AbfB"/>
    <property type="match status" value="1"/>
</dbReference>
<proteinExistence type="predicted"/>